<proteinExistence type="predicted"/>
<organism evidence="3 4">
    <name type="scientific">Clostridium cibarium</name>
    <dbReference type="NCBI Taxonomy" id="2762247"/>
    <lineage>
        <taxon>Bacteria</taxon>
        <taxon>Bacillati</taxon>
        <taxon>Bacillota</taxon>
        <taxon>Clostridia</taxon>
        <taxon>Eubacteriales</taxon>
        <taxon>Clostridiaceae</taxon>
        <taxon>Clostridium</taxon>
    </lineage>
</organism>
<gene>
    <name evidence="3" type="ORF">H9661_00280</name>
</gene>
<protein>
    <submittedName>
        <fullName evidence="3">DUF4342 domain-containing protein</fullName>
    </submittedName>
</protein>
<feature type="transmembrane region" description="Helical" evidence="1">
    <location>
        <begin position="98"/>
        <end position="122"/>
    </location>
</feature>
<dbReference type="Gene3D" id="1.10.8.10">
    <property type="entry name" value="DNA helicase RuvA subunit, C-terminal domain"/>
    <property type="match status" value="1"/>
</dbReference>
<dbReference type="InterPro" id="IPR025642">
    <property type="entry name" value="DUF4342"/>
</dbReference>
<evidence type="ECO:0000256" key="1">
    <source>
        <dbReference type="SAM" id="Phobius"/>
    </source>
</evidence>
<dbReference type="CDD" id="cd14360">
    <property type="entry name" value="UBA_NAC_like_bac"/>
    <property type="match status" value="1"/>
</dbReference>
<feature type="domain" description="DUF4342" evidence="2">
    <location>
        <begin position="56"/>
        <end position="131"/>
    </location>
</feature>
<keyword evidence="4" id="KW-1185">Reference proteome</keyword>
<sequence length="208" mass="23229">MEKITLENVDKVKERTGVSYAKAKEALEFSEGDVLDAIIYIENENKADGSFSEEMEDDNGQSIEEFKVWLKELIRKGNVARIKIKKDDNVLADVPVNAGIAVSVIAIIMPSILAFGVIAAVATKITIEITKVDGSVEVVNKYVTKAADEVKEKANEFADAIKNKFNEVKEDVSAKKNSNEEKEYYGNETVYSYTVNFEDDKDNENKEK</sequence>
<dbReference type="Proteomes" id="UP000627781">
    <property type="component" value="Unassembled WGS sequence"/>
</dbReference>
<dbReference type="Pfam" id="PF14242">
    <property type="entry name" value="DUF4342"/>
    <property type="match status" value="1"/>
</dbReference>
<dbReference type="EMBL" id="JACSRA010000001">
    <property type="protein sequence ID" value="MBD7909777.1"/>
    <property type="molecule type" value="Genomic_DNA"/>
</dbReference>
<keyword evidence="1" id="KW-1133">Transmembrane helix</keyword>
<keyword evidence="1" id="KW-0472">Membrane</keyword>
<dbReference type="SUPFAM" id="SSF46934">
    <property type="entry name" value="UBA-like"/>
    <property type="match status" value="1"/>
</dbReference>
<evidence type="ECO:0000313" key="4">
    <source>
        <dbReference type="Proteomes" id="UP000627781"/>
    </source>
</evidence>
<comment type="caution">
    <text evidence="3">The sequence shown here is derived from an EMBL/GenBank/DDBJ whole genome shotgun (WGS) entry which is preliminary data.</text>
</comment>
<keyword evidence="1" id="KW-0812">Transmembrane</keyword>
<dbReference type="RefSeq" id="WP_143314679.1">
    <property type="nucleotide sequence ID" value="NZ_JACSRA010000001.1"/>
</dbReference>
<reference evidence="3 4" key="1">
    <citation type="submission" date="2020-08" db="EMBL/GenBank/DDBJ databases">
        <title>A Genomic Blueprint of the Chicken Gut Microbiome.</title>
        <authorList>
            <person name="Gilroy R."/>
            <person name="Ravi A."/>
            <person name="Getino M."/>
            <person name="Pursley I."/>
            <person name="Horton D.L."/>
            <person name="Alikhan N.-F."/>
            <person name="Baker D."/>
            <person name="Gharbi K."/>
            <person name="Hall N."/>
            <person name="Watson M."/>
            <person name="Adriaenssens E.M."/>
            <person name="Foster-Nyarko E."/>
            <person name="Jarju S."/>
            <person name="Secka A."/>
            <person name="Antonio M."/>
            <person name="Oren A."/>
            <person name="Chaudhuri R."/>
            <person name="La Ragione R.M."/>
            <person name="Hildebrand F."/>
            <person name="Pallen M.J."/>
        </authorList>
    </citation>
    <scope>NUCLEOTIDE SEQUENCE [LARGE SCALE GENOMIC DNA]</scope>
    <source>
        <strain evidence="3 4">Sa3CVN1</strain>
    </source>
</reference>
<evidence type="ECO:0000259" key="2">
    <source>
        <dbReference type="Pfam" id="PF14242"/>
    </source>
</evidence>
<dbReference type="InterPro" id="IPR009060">
    <property type="entry name" value="UBA-like_sf"/>
</dbReference>
<accession>A0ABR8PNL5</accession>
<name>A0ABR8PNL5_9CLOT</name>
<evidence type="ECO:0000313" key="3">
    <source>
        <dbReference type="EMBL" id="MBD7909777.1"/>
    </source>
</evidence>